<keyword evidence="3 5" id="KW-1133">Transmembrane helix</keyword>
<evidence type="ECO:0000313" key="9">
    <source>
        <dbReference type="Proteomes" id="UP000014760"/>
    </source>
</evidence>
<dbReference type="PROSITE" id="PS50262">
    <property type="entry name" value="G_PROTEIN_RECEP_F1_2"/>
    <property type="match status" value="1"/>
</dbReference>
<reference evidence="7 9" key="2">
    <citation type="journal article" date="2013" name="Nature">
        <title>Insights into bilaterian evolution from three spiralian genomes.</title>
        <authorList>
            <person name="Simakov O."/>
            <person name="Marletaz F."/>
            <person name="Cho S.J."/>
            <person name="Edsinger-Gonzales E."/>
            <person name="Havlak P."/>
            <person name="Hellsten U."/>
            <person name="Kuo D.H."/>
            <person name="Larsson T."/>
            <person name="Lv J."/>
            <person name="Arendt D."/>
            <person name="Savage R."/>
            <person name="Osoegawa K."/>
            <person name="de Jong P."/>
            <person name="Grimwood J."/>
            <person name="Chapman J.A."/>
            <person name="Shapiro H."/>
            <person name="Aerts A."/>
            <person name="Otillar R.P."/>
            <person name="Terry A.Y."/>
            <person name="Boore J.L."/>
            <person name="Grigoriev I.V."/>
            <person name="Lindberg D.R."/>
            <person name="Seaver E.C."/>
            <person name="Weisblat D.A."/>
            <person name="Putnam N.H."/>
            <person name="Rokhsar D.S."/>
        </authorList>
    </citation>
    <scope>NUCLEOTIDE SEQUENCE</scope>
    <source>
        <strain evidence="7 9">I ESC-2004</strain>
    </source>
</reference>
<dbReference type="GO" id="GO:0035643">
    <property type="term" value="F:L-DOPA receptor activity"/>
    <property type="evidence" value="ECO:0007669"/>
    <property type="project" value="TreeGrafter"/>
</dbReference>
<dbReference type="PANTHER" id="PTHR15177">
    <property type="entry name" value="G-PROTEIN COUPLED RECEPTOR 143"/>
    <property type="match status" value="1"/>
</dbReference>
<dbReference type="EnsemblMetazoa" id="CapteT206680">
    <property type="protein sequence ID" value="CapteP206680"/>
    <property type="gene ID" value="CapteG206680"/>
</dbReference>
<dbReference type="InterPro" id="IPR017452">
    <property type="entry name" value="GPCR_Rhodpsn_7TM"/>
</dbReference>
<keyword evidence="9" id="KW-1185">Reference proteome</keyword>
<feature type="transmembrane region" description="Helical" evidence="5">
    <location>
        <begin position="259"/>
        <end position="282"/>
    </location>
</feature>
<dbReference type="GO" id="GO:0050848">
    <property type="term" value="P:regulation of calcium-mediated signaling"/>
    <property type="evidence" value="ECO:0007669"/>
    <property type="project" value="TreeGrafter"/>
</dbReference>
<dbReference type="HOGENOM" id="CLU_053538_0_0_1"/>
<feature type="transmembrane region" description="Helical" evidence="5">
    <location>
        <begin position="170"/>
        <end position="193"/>
    </location>
</feature>
<organism evidence="7">
    <name type="scientific">Capitella teleta</name>
    <name type="common">Polychaete worm</name>
    <dbReference type="NCBI Taxonomy" id="283909"/>
    <lineage>
        <taxon>Eukaryota</taxon>
        <taxon>Metazoa</taxon>
        <taxon>Spiralia</taxon>
        <taxon>Lophotrochozoa</taxon>
        <taxon>Annelida</taxon>
        <taxon>Polychaeta</taxon>
        <taxon>Sedentaria</taxon>
        <taxon>Scolecida</taxon>
        <taxon>Capitellidae</taxon>
        <taxon>Capitella</taxon>
    </lineage>
</organism>
<dbReference type="OrthoDB" id="10069455at2759"/>
<feature type="transmembrane region" description="Helical" evidence="5">
    <location>
        <begin position="205"/>
        <end position="227"/>
    </location>
</feature>
<name>R7UDL5_CAPTE</name>
<dbReference type="AlphaFoldDB" id="R7UDL5"/>
<accession>R7UDL5</accession>
<keyword evidence="4 5" id="KW-0472">Membrane</keyword>
<evidence type="ECO:0000256" key="4">
    <source>
        <dbReference type="ARBA" id="ARBA00023136"/>
    </source>
</evidence>
<dbReference type="SUPFAM" id="SSF81321">
    <property type="entry name" value="Family A G protein-coupled receptor-like"/>
    <property type="match status" value="1"/>
</dbReference>
<dbReference type="PANTHER" id="PTHR15177:SF2">
    <property type="entry name" value="G-PROTEIN COUPLED RECEPTOR 143"/>
    <property type="match status" value="1"/>
</dbReference>
<dbReference type="EMBL" id="KB302616">
    <property type="protein sequence ID" value="ELU04074.1"/>
    <property type="molecule type" value="Genomic_DNA"/>
</dbReference>
<feature type="transmembrane region" description="Helical" evidence="5">
    <location>
        <begin position="294"/>
        <end position="313"/>
    </location>
</feature>
<reference evidence="8" key="3">
    <citation type="submission" date="2015-06" db="UniProtKB">
        <authorList>
            <consortium name="EnsemblMetazoa"/>
        </authorList>
    </citation>
    <scope>IDENTIFICATION</scope>
</reference>
<dbReference type="GO" id="GO:0035240">
    <property type="term" value="F:dopamine binding"/>
    <property type="evidence" value="ECO:0007669"/>
    <property type="project" value="InterPro"/>
</dbReference>
<evidence type="ECO:0000313" key="8">
    <source>
        <dbReference type="EnsemblMetazoa" id="CapteP206680"/>
    </source>
</evidence>
<evidence type="ECO:0000256" key="1">
    <source>
        <dbReference type="ARBA" id="ARBA00004370"/>
    </source>
</evidence>
<dbReference type="PRINTS" id="PR00965">
    <property type="entry name" value="OCULARALBNSM"/>
</dbReference>
<sequence>MATPALESFCCMFNCTSSNELDVSYEIEPTDKIFGLTKDGLRAYNIICIISSLLGIGGATYQLWPRPGLVPSRGQREITTYVRQRSIICYLALADLFAAIGIMIRSTLWISGFIPLEDVQRNGNSDFAHIFCSISTGLVQYFFICTYCWTFCYALDTYLLSMNKKGYPMLYHMISWVVSAVICGTGLVFLYYPNLLFCVHSLKNLLPHYLVTYIPILLFMILNPFLYSKASTAVEESLRSGGLYTNVERLILTNLKKKFLFVVLVFYFCWLPNVLNGVLLIFKRHIPSYVYLALWQYMAVVNPVQALLNCLVYRNTGCCMPTRPSDRNPDSLQAVQDYSLEASNETSHLLVYRR</sequence>
<evidence type="ECO:0000259" key="6">
    <source>
        <dbReference type="PROSITE" id="PS50262"/>
    </source>
</evidence>
<proteinExistence type="predicted"/>
<feature type="transmembrane region" description="Helical" evidence="5">
    <location>
        <begin position="43"/>
        <end position="64"/>
    </location>
</feature>
<dbReference type="GO" id="GO:0072545">
    <property type="term" value="F:L-tyrosine binding"/>
    <property type="evidence" value="ECO:0007669"/>
    <property type="project" value="InterPro"/>
</dbReference>
<evidence type="ECO:0000256" key="2">
    <source>
        <dbReference type="ARBA" id="ARBA00022692"/>
    </source>
</evidence>
<dbReference type="EMBL" id="AMQN01008258">
    <property type="status" value="NOT_ANNOTATED_CDS"/>
    <property type="molecule type" value="Genomic_DNA"/>
</dbReference>
<dbReference type="Proteomes" id="UP000014760">
    <property type="component" value="Unassembled WGS sequence"/>
</dbReference>
<dbReference type="Gene3D" id="1.20.1070.10">
    <property type="entry name" value="Rhodopsin 7-helix transmembrane proteins"/>
    <property type="match status" value="1"/>
</dbReference>
<feature type="transmembrane region" description="Helical" evidence="5">
    <location>
        <begin position="128"/>
        <end position="149"/>
    </location>
</feature>
<comment type="subcellular location">
    <subcellularLocation>
        <location evidence="1">Membrane</location>
    </subcellularLocation>
</comment>
<dbReference type="GO" id="GO:0005886">
    <property type="term" value="C:plasma membrane"/>
    <property type="evidence" value="ECO:0007669"/>
    <property type="project" value="TreeGrafter"/>
</dbReference>
<dbReference type="GO" id="GO:0072544">
    <property type="term" value="F:L-DOPA binding"/>
    <property type="evidence" value="ECO:0007669"/>
    <property type="project" value="InterPro"/>
</dbReference>
<dbReference type="STRING" id="283909.R7UDL5"/>
<dbReference type="GO" id="GO:0032438">
    <property type="term" value="P:melanosome organization"/>
    <property type="evidence" value="ECO:0007669"/>
    <property type="project" value="TreeGrafter"/>
</dbReference>
<feature type="transmembrane region" description="Helical" evidence="5">
    <location>
        <begin position="85"/>
        <end position="108"/>
    </location>
</feature>
<evidence type="ECO:0000256" key="5">
    <source>
        <dbReference type="SAM" id="Phobius"/>
    </source>
</evidence>
<keyword evidence="2 5" id="KW-0812">Transmembrane</keyword>
<gene>
    <name evidence="7" type="ORF">CAPTEDRAFT_206680</name>
</gene>
<evidence type="ECO:0000313" key="7">
    <source>
        <dbReference type="EMBL" id="ELU04074.1"/>
    </source>
</evidence>
<reference evidence="9" key="1">
    <citation type="submission" date="2012-12" db="EMBL/GenBank/DDBJ databases">
        <authorList>
            <person name="Hellsten U."/>
            <person name="Grimwood J."/>
            <person name="Chapman J.A."/>
            <person name="Shapiro H."/>
            <person name="Aerts A."/>
            <person name="Otillar R.P."/>
            <person name="Terry A.Y."/>
            <person name="Boore J.L."/>
            <person name="Simakov O."/>
            <person name="Marletaz F."/>
            <person name="Cho S.-J."/>
            <person name="Edsinger-Gonzales E."/>
            <person name="Havlak P."/>
            <person name="Kuo D.-H."/>
            <person name="Larsson T."/>
            <person name="Lv J."/>
            <person name="Arendt D."/>
            <person name="Savage R."/>
            <person name="Osoegawa K."/>
            <person name="de Jong P."/>
            <person name="Lindberg D.R."/>
            <person name="Seaver E.C."/>
            <person name="Weisblat D.A."/>
            <person name="Putnam N.H."/>
            <person name="Grigoriev I.V."/>
            <person name="Rokhsar D.S."/>
        </authorList>
    </citation>
    <scope>NUCLEOTIDE SEQUENCE</scope>
    <source>
        <strain evidence="9">I ESC-2004</strain>
    </source>
</reference>
<dbReference type="InterPro" id="IPR001414">
    <property type="entry name" value="GPR143"/>
</dbReference>
<dbReference type="Pfam" id="PF02101">
    <property type="entry name" value="Ocular_alb"/>
    <property type="match status" value="1"/>
</dbReference>
<dbReference type="OMA" id="VANNSDM"/>
<evidence type="ECO:0000256" key="3">
    <source>
        <dbReference type="ARBA" id="ARBA00022989"/>
    </source>
</evidence>
<feature type="domain" description="G-protein coupled receptors family 1 profile" evidence="6">
    <location>
        <begin position="140"/>
        <end position="313"/>
    </location>
</feature>
<protein>
    <recommendedName>
        <fullName evidence="6">G-protein coupled receptors family 1 profile domain-containing protein</fullName>
    </recommendedName>
</protein>